<feature type="transmembrane region" description="Helical" evidence="2">
    <location>
        <begin position="163"/>
        <end position="182"/>
    </location>
</feature>
<keyword evidence="2" id="KW-0812">Transmembrane</keyword>
<evidence type="ECO:0008006" key="5">
    <source>
        <dbReference type="Google" id="ProtNLM"/>
    </source>
</evidence>
<keyword evidence="4" id="KW-1185">Reference proteome</keyword>
<feature type="region of interest" description="Disordered" evidence="1">
    <location>
        <begin position="1"/>
        <end position="21"/>
    </location>
</feature>
<evidence type="ECO:0000313" key="3">
    <source>
        <dbReference type="EMBL" id="TCK75314.1"/>
    </source>
</evidence>
<proteinExistence type="predicted"/>
<protein>
    <recommendedName>
        <fullName evidence="5">Adenylate cyclase</fullName>
    </recommendedName>
</protein>
<dbReference type="Proteomes" id="UP000295210">
    <property type="component" value="Unassembled WGS sequence"/>
</dbReference>
<keyword evidence="2" id="KW-1133">Transmembrane helix</keyword>
<accession>A0A4R1LAW7</accession>
<sequence length="428" mass="47098">MQTSPDLKPGRESGTTSESGYADPAAIQIALDNILQSKHFRTSRQCTDLLRYIVLHSLRQEDASLKERVIGTEVFGRSPAYDTGEDPVVRVRAADTRKRLAQYYQDREHGLVSWQIELQPGSYRATFRREQPPEIIPAPDCEPAVMHSVVASVADSRNLSRPLMASALLLVVAFAAILGFGLTRKSPQQLFWAPVTQAKQPILLYLGSNAAYIFTPDYLARYRAAHDIPNNGPEFFVSLPPDSSIRASDIVAAPDTFVTVGDLAATVQTTTLLNEWSKPFILRSGRDVAFGDLRNRPSIFIGGFNNPWTLEVTSDLPFSFKQGTNIEEKNPPRRVWSMKPRAGSSTDDYALISRLIVSKTGGSNITIAGIGEFGTQAAAEFVSNPDKMKDLLKSAPSGWENKNMQAVLHIKVVGYAPVAVEVVATAYW</sequence>
<keyword evidence="2" id="KW-0472">Membrane</keyword>
<dbReference type="OrthoDB" id="115074at2"/>
<organism evidence="3 4">
    <name type="scientific">Acidipila rosea</name>
    <dbReference type="NCBI Taxonomy" id="768535"/>
    <lineage>
        <taxon>Bacteria</taxon>
        <taxon>Pseudomonadati</taxon>
        <taxon>Acidobacteriota</taxon>
        <taxon>Terriglobia</taxon>
        <taxon>Terriglobales</taxon>
        <taxon>Acidobacteriaceae</taxon>
        <taxon>Acidipila</taxon>
    </lineage>
</organism>
<evidence type="ECO:0000256" key="1">
    <source>
        <dbReference type="SAM" id="MobiDB-lite"/>
    </source>
</evidence>
<dbReference type="AlphaFoldDB" id="A0A4R1LAW7"/>
<gene>
    <name evidence="3" type="ORF">C7378_0297</name>
</gene>
<evidence type="ECO:0000313" key="4">
    <source>
        <dbReference type="Proteomes" id="UP000295210"/>
    </source>
</evidence>
<evidence type="ECO:0000256" key="2">
    <source>
        <dbReference type="SAM" id="Phobius"/>
    </source>
</evidence>
<dbReference type="RefSeq" id="WP_131990974.1">
    <property type="nucleotide sequence ID" value="NZ_SMGK01000001.1"/>
</dbReference>
<dbReference type="EMBL" id="SMGK01000001">
    <property type="protein sequence ID" value="TCK75314.1"/>
    <property type="molecule type" value="Genomic_DNA"/>
</dbReference>
<reference evidence="3 4" key="1">
    <citation type="submission" date="2019-03" db="EMBL/GenBank/DDBJ databases">
        <title>Genomic Encyclopedia of Type Strains, Phase IV (KMG-IV): sequencing the most valuable type-strain genomes for metagenomic binning, comparative biology and taxonomic classification.</title>
        <authorList>
            <person name="Goeker M."/>
        </authorList>
    </citation>
    <scope>NUCLEOTIDE SEQUENCE [LARGE SCALE GENOMIC DNA]</scope>
    <source>
        <strain evidence="3 4">DSM 103428</strain>
    </source>
</reference>
<name>A0A4R1LAW7_9BACT</name>
<comment type="caution">
    <text evidence="3">The sequence shown here is derived from an EMBL/GenBank/DDBJ whole genome shotgun (WGS) entry which is preliminary data.</text>
</comment>